<name>A0A397S9X0_9GLOM</name>
<accession>A0A397S9X0</accession>
<protein>
    <recommendedName>
        <fullName evidence="3">RNase H type-1 domain-containing protein</fullName>
    </recommendedName>
</protein>
<dbReference type="GO" id="GO:0003676">
    <property type="term" value="F:nucleic acid binding"/>
    <property type="evidence" value="ECO:0007669"/>
    <property type="project" value="InterPro"/>
</dbReference>
<evidence type="ECO:0008006" key="3">
    <source>
        <dbReference type="Google" id="ProtNLM"/>
    </source>
</evidence>
<dbReference type="InterPro" id="IPR012337">
    <property type="entry name" value="RNaseH-like_sf"/>
</dbReference>
<reference evidence="1 2" key="1">
    <citation type="submission" date="2018-06" db="EMBL/GenBank/DDBJ databases">
        <title>Comparative genomics reveals the genomic features of Rhizophagus irregularis, R. cerebriforme, R. diaphanum and Gigaspora rosea, and their symbiotic lifestyle signature.</title>
        <authorList>
            <person name="Morin E."/>
            <person name="San Clemente H."/>
            <person name="Chen E.C.H."/>
            <person name="De La Providencia I."/>
            <person name="Hainaut M."/>
            <person name="Kuo A."/>
            <person name="Kohler A."/>
            <person name="Murat C."/>
            <person name="Tang N."/>
            <person name="Roy S."/>
            <person name="Loubradou J."/>
            <person name="Henrissat B."/>
            <person name="Grigoriev I.V."/>
            <person name="Corradi N."/>
            <person name="Roux C."/>
            <person name="Martin F.M."/>
        </authorList>
    </citation>
    <scope>NUCLEOTIDE SEQUENCE [LARGE SCALE GENOMIC DNA]</scope>
    <source>
        <strain evidence="1 2">DAOM 227022</strain>
    </source>
</reference>
<dbReference type="EMBL" id="QKYT01001263">
    <property type="protein sequence ID" value="RIA79511.1"/>
    <property type="molecule type" value="Genomic_DNA"/>
</dbReference>
<dbReference type="STRING" id="658196.A0A397S9X0"/>
<dbReference type="AlphaFoldDB" id="A0A397S9X0"/>
<evidence type="ECO:0000313" key="1">
    <source>
        <dbReference type="EMBL" id="RIA79511.1"/>
    </source>
</evidence>
<dbReference type="Gene3D" id="3.30.420.10">
    <property type="entry name" value="Ribonuclease H-like superfamily/Ribonuclease H"/>
    <property type="match status" value="1"/>
</dbReference>
<organism evidence="1 2">
    <name type="scientific">Glomus cerebriforme</name>
    <dbReference type="NCBI Taxonomy" id="658196"/>
    <lineage>
        <taxon>Eukaryota</taxon>
        <taxon>Fungi</taxon>
        <taxon>Fungi incertae sedis</taxon>
        <taxon>Mucoromycota</taxon>
        <taxon>Glomeromycotina</taxon>
        <taxon>Glomeromycetes</taxon>
        <taxon>Glomerales</taxon>
        <taxon>Glomeraceae</taxon>
        <taxon>Glomus</taxon>
    </lineage>
</organism>
<evidence type="ECO:0000313" key="2">
    <source>
        <dbReference type="Proteomes" id="UP000265703"/>
    </source>
</evidence>
<gene>
    <name evidence="1" type="ORF">C1645_840520</name>
</gene>
<comment type="caution">
    <text evidence="1">The sequence shown here is derived from an EMBL/GenBank/DDBJ whole genome shotgun (WGS) entry which is preliminary data.</text>
</comment>
<dbReference type="OrthoDB" id="10673281at2759"/>
<dbReference type="InterPro" id="IPR036397">
    <property type="entry name" value="RNaseH_sf"/>
</dbReference>
<dbReference type="Proteomes" id="UP000265703">
    <property type="component" value="Unassembled WGS sequence"/>
</dbReference>
<keyword evidence="2" id="KW-1185">Reference proteome</keyword>
<sequence length="122" mass="13130">MDGSVSDIGTPTCKADLGWLEIANDSNVTSYCAKLAHHASSTRAEAIAIFTALLTISNQLHVNIHMDSQFKAHSNNFYNDAADSLAKEGALLPAALHLNFKSVPNQLGMLIWNNIGPLERPA</sequence>
<proteinExistence type="predicted"/>
<dbReference type="SUPFAM" id="SSF53098">
    <property type="entry name" value="Ribonuclease H-like"/>
    <property type="match status" value="1"/>
</dbReference>